<keyword evidence="4" id="KW-1185">Reference proteome</keyword>
<dbReference type="EMBL" id="CAJGYO010000012">
    <property type="protein sequence ID" value="CAD6262619.1"/>
    <property type="molecule type" value="Genomic_DNA"/>
</dbReference>
<protein>
    <submittedName>
        <fullName evidence="3">Uncharacterized protein</fullName>
    </submittedName>
</protein>
<evidence type="ECO:0000256" key="1">
    <source>
        <dbReference type="SAM" id="MobiDB-lite"/>
    </source>
</evidence>
<feature type="chain" id="PRO_5032989873" evidence="2">
    <location>
        <begin position="28"/>
        <end position="73"/>
    </location>
</feature>
<feature type="region of interest" description="Disordered" evidence="1">
    <location>
        <begin position="53"/>
        <end position="73"/>
    </location>
</feature>
<dbReference type="Proteomes" id="UP000604825">
    <property type="component" value="Unassembled WGS sequence"/>
</dbReference>
<keyword evidence="2" id="KW-0732">Signal</keyword>
<sequence length="73" mass="7477">MDTGSGPALQYLLCVAWVAATLPIAAAALPIPGAAGGRFIHGLLCAFSSRGKTVRPSSSSSSKADTRENLIEF</sequence>
<accession>A0A811R0R9</accession>
<evidence type="ECO:0000313" key="4">
    <source>
        <dbReference type="Proteomes" id="UP000604825"/>
    </source>
</evidence>
<comment type="caution">
    <text evidence="3">The sequence shown here is derived from an EMBL/GenBank/DDBJ whole genome shotgun (WGS) entry which is preliminary data.</text>
</comment>
<evidence type="ECO:0000313" key="3">
    <source>
        <dbReference type="EMBL" id="CAD6262619.1"/>
    </source>
</evidence>
<organism evidence="3 4">
    <name type="scientific">Miscanthus lutarioriparius</name>
    <dbReference type="NCBI Taxonomy" id="422564"/>
    <lineage>
        <taxon>Eukaryota</taxon>
        <taxon>Viridiplantae</taxon>
        <taxon>Streptophyta</taxon>
        <taxon>Embryophyta</taxon>
        <taxon>Tracheophyta</taxon>
        <taxon>Spermatophyta</taxon>
        <taxon>Magnoliopsida</taxon>
        <taxon>Liliopsida</taxon>
        <taxon>Poales</taxon>
        <taxon>Poaceae</taxon>
        <taxon>PACMAD clade</taxon>
        <taxon>Panicoideae</taxon>
        <taxon>Andropogonodae</taxon>
        <taxon>Andropogoneae</taxon>
        <taxon>Saccharinae</taxon>
        <taxon>Miscanthus</taxon>
    </lineage>
</organism>
<dbReference type="AlphaFoldDB" id="A0A811R0R9"/>
<name>A0A811R0R9_9POAL</name>
<evidence type="ECO:0000256" key="2">
    <source>
        <dbReference type="SAM" id="SignalP"/>
    </source>
</evidence>
<proteinExistence type="predicted"/>
<gene>
    <name evidence="3" type="ORF">NCGR_LOCUS45957</name>
</gene>
<feature type="compositionally biased region" description="Basic and acidic residues" evidence="1">
    <location>
        <begin position="64"/>
        <end position="73"/>
    </location>
</feature>
<feature type="signal peptide" evidence="2">
    <location>
        <begin position="1"/>
        <end position="27"/>
    </location>
</feature>
<reference evidence="3" key="1">
    <citation type="submission" date="2020-10" db="EMBL/GenBank/DDBJ databases">
        <authorList>
            <person name="Han B."/>
            <person name="Lu T."/>
            <person name="Zhao Q."/>
            <person name="Huang X."/>
            <person name="Zhao Y."/>
        </authorList>
    </citation>
    <scope>NUCLEOTIDE SEQUENCE</scope>
</reference>